<protein>
    <submittedName>
        <fullName evidence="2">Uncharacterized protein</fullName>
    </submittedName>
</protein>
<accession>A0A0D0C6M5</accession>
<dbReference type="EMBL" id="KN834763">
    <property type="protein sequence ID" value="KIK63811.1"/>
    <property type="molecule type" value="Genomic_DNA"/>
</dbReference>
<feature type="transmembrane region" description="Helical" evidence="1">
    <location>
        <begin position="6"/>
        <end position="26"/>
    </location>
</feature>
<evidence type="ECO:0000313" key="3">
    <source>
        <dbReference type="Proteomes" id="UP000053593"/>
    </source>
</evidence>
<keyword evidence="1" id="KW-1133">Transmembrane helix</keyword>
<keyword evidence="1" id="KW-0472">Membrane</keyword>
<sequence length="81" mass="9395">MHHSLLYLSFFLSFHVTLLSFMHLSLLSIRPCTCRFCVLSSPYHTLYSVTPTTCIPVCRPNFIFVHIGIGLRYYTSVFFTV</sequence>
<keyword evidence="1" id="KW-0812">Transmembrane</keyword>
<dbReference type="HOGENOM" id="CLU_2574116_0_0_1"/>
<name>A0A0D0C6M5_9AGAR</name>
<reference evidence="2 3" key="1">
    <citation type="submission" date="2014-04" db="EMBL/GenBank/DDBJ databases">
        <title>Evolutionary Origins and Diversification of the Mycorrhizal Mutualists.</title>
        <authorList>
            <consortium name="DOE Joint Genome Institute"/>
            <consortium name="Mycorrhizal Genomics Consortium"/>
            <person name="Kohler A."/>
            <person name="Kuo A."/>
            <person name="Nagy L.G."/>
            <person name="Floudas D."/>
            <person name="Copeland A."/>
            <person name="Barry K.W."/>
            <person name="Cichocki N."/>
            <person name="Veneault-Fourrey C."/>
            <person name="LaButti K."/>
            <person name="Lindquist E.A."/>
            <person name="Lipzen A."/>
            <person name="Lundell T."/>
            <person name="Morin E."/>
            <person name="Murat C."/>
            <person name="Riley R."/>
            <person name="Ohm R."/>
            <person name="Sun H."/>
            <person name="Tunlid A."/>
            <person name="Henrissat B."/>
            <person name="Grigoriev I.V."/>
            <person name="Hibbett D.S."/>
            <person name="Martin F."/>
        </authorList>
    </citation>
    <scope>NUCLEOTIDE SEQUENCE [LARGE SCALE GENOMIC DNA]</scope>
    <source>
        <strain evidence="2 3">FD-317 M1</strain>
    </source>
</reference>
<dbReference type="AlphaFoldDB" id="A0A0D0C6M5"/>
<gene>
    <name evidence="2" type="ORF">GYMLUDRAFT_454924</name>
</gene>
<evidence type="ECO:0000256" key="1">
    <source>
        <dbReference type="SAM" id="Phobius"/>
    </source>
</evidence>
<evidence type="ECO:0000313" key="2">
    <source>
        <dbReference type="EMBL" id="KIK63811.1"/>
    </source>
</evidence>
<dbReference type="Proteomes" id="UP000053593">
    <property type="component" value="Unassembled WGS sequence"/>
</dbReference>
<proteinExistence type="predicted"/>
<organism evidence="2 3">
    <name type="scientific">Collybiopsis luxurians FD-317 M1</name>
    <dbReference type="NCBI Taxonomy" id="944289"/>
    <lineage>
        <taxon>Eukaryota</taxon>
        <taxon>Fungi</taxon>
        <taxon>Dikarya</taxon>
        <taxon>Basidiomycota</taxon>
        <taxon>Agaricomycotina</taxon>
        <taxon>Agaricomycetes</taxon>
        <taxon>Agaricomycetidae</taxon>
        <taxon>Agaricales</taxon>
        <taxon>Marasmiineae</taxon>
        <taxon>Omphalotaceae</taxon>
        <taxon>Collybiopsis</taxon>
        <taxon>Collybiopsis luxurians</taxon>
    </lineage>
</organism>
<keyword evidence="3" id="KW-1185">Reference proteome</keyword>